<keyword evidence="2" id="KW-0812">Transmembrane</keyword>
<dbReference type="PANTHER" id="PTHR43459">
    <property type="entry name" value="ENOYL-COA HYDRATASE"/>
    <property type="match status" value="1"/>
</dbReference>
<dbReference type="OrthoDB" id="27846at2157"/>
<dbReference type="AlphaFoldDB" id="F0QSR6"/>
<reference evidence="3 4" key="1">
    <citation type="journal article" date="2011" name="J. Bacteriol.">
        <title>Complete genome sequence of 'Vulcanisaeta moutnovskia' strain 768-28, a novel member of the hyperthermophilic crenarchaeal genus vulcanisaeta.</title>
        <authorList>
            <person name="Gumerov V.M."/>
            <person name="Mardanov A.V."/>
            <person name="Beletsky A.V."/>
            <person name="Prokofeva M.I."/>
            <person name="Bonch-Osmolovskaya E.A."/>
            <person name="Ravin N.V."/>
            <person name="Skryabin K.G."/>
        </authorList>
    </citation>
    <scope>NUCLEOTIDE SEQUENCE [LARGE SCALE GENOMIC DNA]</scope>
    <source>
        <strain evidence="3 4">768-28</strain>
    </source>
</reference>
<dbReference type="Gene3D" id="3.90.226.10">
    <property type="entry name" value="2-enoyl-CoA Hydratase, Chain A, domain 1"/>
    <property type="match status" value="1"/>
</dbReference>
<dbReference type="PANTHER" id="PTHR43459:SF1">
    <property type="entry name" value="EG:BACN32G11.4 PROTEIN"/>
    <property type="match status" value="1"/>
</dbReference>
<dbReference type="STRING" id="985053.VMUT_1378"/>
<gene>
    <name evidence="3" type="ordered locus">VMUT_1378</name>
</gene>
<proteinExistence type="inferred from homology"/>
<name>F0QSR6_VULM7</name>
<dbReference type="SUPFAM" id="SSF52096">
    <property type="entry name" value="ClpP/crotonase"/>
    <property type="match status" value="1"/>
</dbReference>
<dbReference type="InterPro" id="IPR014748">
    <property type="entry name" value="Enoyl-CoA_hydra_C"/>
</dbReference>
<dbReference type="PROSITE" id="PS00166">
    <property type="entry name" value="ENOYL_COA_HYDRATASE"/>
    <property type="match status" value="1"/>
</dbReference>
<dbReference type="GeneID" id="10289030"/>
<dbReference type="InterPro" id="IPR018376">
    <property type="entry name" value="Enoyl-CoA_hyd/isom_CS"/>
</dbReference>
<evidence type="ECO:0000313" key="3">
    <source>
        <dbReference type="EMBL" id="ADY01583.1"/>
    </source>
</evidence>
<dbReference type="Pfam" id="PF00378">
    <property type="entry name" value="ECH_1"/>
    <property type="match status" value="1"/>
</dbReference>
<dbReference type="KEGG" id="vmo:VMUT_1378"/>
<dbReference type="CDD" id="cd06558">
    <property type="entry name" value="crotonase-like"/>
    <property type="match status" value="1"/>
</dbReference>
<dbReference type="RefSeq" id="WP_013604745.1">
    <property type="nucleotide sequence ID" value="NC_015151.1"/>
</dbReference>
<dbReference type="Proteomes" id="UP000007485">
    <property type="component" value="Chromosome"/>
</dbReference>
<evidence type="ECO:0000256" key="2">
    <source>
        <dbReference type="SAM" id="Phobius"/>
    </source>
</evidence>
<organism evidence="3 4">
    <name type="scientific">Vulcanisaeta moutnovskia (strain 768-28)</name>
    <dbReference type="NCBI Taxonomy" id="985053"/>
    <lineage>
        <taxon>Archaea</taxon>
        <taxon>Thermoproteota</taxon>
        <taxon>Thermoprotei</taxon>
        <taxon>Thermoproteales</taxon>
        <taxon>Thermoproteaceae</taxon>
        <taxon>Vulcanisaeta</taxon>
    </lineage>
</organism>
<accession>F0QSR6</accession>
<dbReference type="eggNOG" id="arCOG00239">
    <property type="taxonomic scope" value="Archaea"/>
</dbReference>
<keyword evidence="4" id="KW-1185">Reference proteome</keyword>
<sequence>MYRYLVIDERDSVTIFTLNRPERLNALGPELRAELLDALRRFNNDPKKRVGIITGSGKAFSAGADISTKPSEPGTVNLEDELRNSFHLILREIRFSDKLFIAAINGVAAGAGISLAVACDFAFASKSSRFVMAFQNIGLAPDTGLTLMMARLVGAKALRYLLVGGEFTAEEAESMGLIKVVDDPLGEAIKFANEIAQGPFRAYVHSKKLINEALFKDLEQFLVTEARLQGELGNTHDFIEGVSAFLEKRRPRFVGY</sequence>
<dbReference type="InterPro" id="IPR029045">
    <property type="entry name" value="ClpP/crotonase-like_dom_sf"/>
</dbReference>
<feature type="transmembrane region" description="Helical" evidence="2">
    <location>
        <begin position="99"/>
        <end position="124"/>
    </location>
</feature>
<dbReference type="InterPro" id="IPR001753">
    <property type="entry name" value="Enoyl-CoA_hydra/iso"/>
</dbReference>
<evidence type="ECO:0000256" key="1">
    <source>
        <dbReference type="RuleBase" id="RU003707"/>
    </source>
</evidence>
<dbReference type="EMBL" id="CP002529">
    <property type="protein sequence ID" value="ADY01583.1"/>
    <property type="molecule type" value="Genomic_DNA"/>
</dbReference>
<dbReference type="NCBIfam" id="NF004725">
    <property type="entry name" value="PRK06072.1"/>
    <property type="match status" value="1"/>
</dbReference>
<dbReference type="GO" id="GO:0016853">
    <property type="term" value="F:isomerase activity"/>
    <property type="evidence" value="ECO:0007669"/>
    <property type="project" value="UniProtKB-KW"/>
</dbReference>
<keyword evidence="2" id="KW-1133">Transmembrane helix</keyword>
<dbReference type="Gene3D" id="1.10.12.10">
    <property type="entry name" value="Lyase 2-enoyl-coa Hydratase, Chain A, domain 2"/>
    <property type="match status" value="1"/>
</dbReference>
<protein>
    <submittedName>
        <fullName evidence="3">Enoyl-CoA hydratase/isomerase</fullName>
    </submittedName>
</protein>
<keyword evidence="2" id="KW-0472">Membrane</keyword>
<comment type="similarity">
    <text evidence="1">Belongs to the enoyl-CoA hydratase/isomerase family.</text>
</comment>
<evidence type="ECO:0000313" key="4">
    <source>
        <dbReference type="Proteomes" id="UP000007485"/>
    </source>
</evidence>
<dbReference type="HOGENOM" id="CLU_009834_7_2_2"/>